<organism evidence="2 3">
    <name type="scientific">Sinanodonta woodiana</name>
    <name type="common">Chinese pond mussel</name>
    <name type="synonym">Anodonta woodiana</name>
    <dbReference type="NCBI Taxonomy" id="1069815"/>
    <lineage>
        <taxon>Eukaryota</taxon>
        <taxon>Metazoa</taxon>
        <taxon>Spiralia</taxon>
        <taxon>Lophotrochozoa</taxon>
        <taxon>Mollusca</taxon>
        <taxon>Bivalvia</taxon>
        <taxon>Autobranchia</taxon>
        <taxon>Heteroconchia</taxon>
        <taxon>Palaeoheterodonta</taxon>
        <taxon>Unionida</taxon>
        <taxon>Unionoidea</taxon>
        <taxon>Unionidae</taxon>
        <taxon>Unioninae</taxon>
        <taxon>Sinanodonta</taxon>
    </lineage>
</organism>
<dbReference type="Gene3D" id="4.10.280.10">
    <property type="entry name" value="Helix-loop-helix DNA-binding domain"/>
    <property type="match status" value="1"/>
</dbReference>
<protein>
    <submittedName>
        <fullName evidence="2">Uncharacterized protein</fullName>
    </submittedName>
</protein>
<evidence type="ECO:0000256" key="1">
    <source>
        <dbReference type="SAM" id="MobiDB-lite"/>
    </source>
</evidence>
<comment type="caution">
    <text evidence="2">The sequence shown here is derived from an EMBL/GenBank/DDBJ whole genome shotgun (WGS) entry which is preliminary data.</text>
</comment>
<evidence type="ECO:0000313" key="3">
    <source>
        <dbReference type="Proteomes" id="UP001634394"/>
    </source>
</evidence>
<name>A0ABD3VN59_SINWO</name>
<dbReference type="AlphaFoldDB" id="A0ABD3VN59"/>
<feature type="compositionally biased region" description="Low complexity" evidence="1">
    <location>
        <begin position="229"/>
        <end position="238"/>
    </location>
</feature>
<feature type="region of interest" description="Disordered" evidence="1">
    <location>
        <begin position="227"/>
        <end position="254"/>
    </location>
</feature>
<reference evidence="2 3" key="1">
    <citation type="submission" date="2024-11" db="EMBL/GenBank/DDBJ databases">
        <title>Chromosome-level genome assembly of the freshwater bivalve Anodonta woodiana.</title>
        <authorList>
            <person name="Chen X."/>
        </authorList>
    </citation>
    <scope>NUCLEOTIDE SEQUENCE [LARGE SCALE GENOMIC DNA]</scope>
    <source>
        <strain evidence="2">MN2024</strain>
        <tissue evidence="2">Gills</tissue>
    </source>
</reference>
<gene>
    <name evidence="2" type="ORF">ACJMK2_004715</name>
</gene>
<feature type="compositionally biased region" description="Basic and acidic residues" evidence="1">
    <location>
        <begin position="55"/>
        <end position="71"/>
    </location>
</feature>
<dbReference type="Proteomes" id="UP001634394">
    <property type="component" value="Unassembled WGS sequence"/>
</dbReference>
<dbReference type="EMBL" id="JBJQND010000010">
    <property type="protein sequence ID" value="KAL3862932.1"/>
    <property type="molecule type" value="Genomic_DNA"/>
</dbReference>
<accession>A0ABD3VN59</accession>
<proteinExistence type="predicted"/>
<evidence type="ECO:0000313" key="2">
    <source>
        <dbReference type="EMBL" id="KAL3862932.1"/>
    </source>
</evidence>
<dbReference type="InterPro" id="IPR036638">
    <property type="entry name" value="HLH_DNA-bd_sf"/>
</dbReference>
<keyword evidence="3" id="KW-1185">Reference proteome</keyword>
<sequence length="271" mass="30276">MADFPKSSTMNASVLRKIRKPLIEKKRKIKINQSPDQLKIALLDNVKNNKTHVSSVDKAENSKTTTKDLHLSPKQNTTSTEEHDYIIADVFLYDDEECMHTINNDLNFENGITHEPKYSMQSHFSCICAINNAESTAKYSQGTSAIRSTLGVQVKSSSFTPLHVDIPSSTQFPSYIAMTPDLNGELLMPIPGYSAIKTEDPYSPFYYPTQKNDSSVRATSTDDTLLNVSSGNSSLKKQSSVRHNSTARRRLSFSSSARDASVTSDILWRPW</sequence>
<feature type="region of interest" description="Disordered" evidence="1">
    <location>
        <begin position="51"/>
        <end position="77"/>
    </location>
</feature>